<protein>
    <recommendedName>
        <fullName evidence="3">Cupin domain-containing protein</fullName>
    </recommendedName>
</protein>
<dbReference type="Proteomes" id="UP000679307">
    <property type="component" value="Chromosome"/>
</dbReference>
<evidence type="ECO:0008006" key="3">
    <source>
        <dbReference type="Google" id="ProtNLM"/>
    </source>
</evidence>
<sequence>MDHPDSVMYAMSSFRRLLVSGEVTREVEMVAGTTAWLPAQDHRGENTGDTPTHVVLVELKEPGPLAGTPDGPLLGPQP</sequence>
<evidence type="ECO:0000313" key="1">
    <source>
        <dbReference type="EMBL" id="QVT81357.1"/>
    </source>
</evidence>
<reference evidence="1 2" key="1">
    <citation type="submission" date="2021-05" db="EMBL/GenBank/DDBJ databases">
        <title>Complete genome of Nocardioides aquaticus KCTC 9944T isolated from meromictic and hypersaline Ekho Lake, Antarctica.</title>
        <authorList>
            <person name="Hwang K."/>
            <person name="Kim K.M."/>
            <person name="Choe H."/>
        </authorList>
    </citation>
    <scope>NUCLEOTIDE SEQUENCE [LARGE SCALE GENOMIC DNA]</scope>
    <source>
        <strain evidence="1 2">KCTC 9944</strain>
    </source>
</reference>
<proteinExistence type="predicted"/>
<dbReference type="Gene3D" id="2.60.120.10">
    <property type="entry name" value="Jelly Rolls"/>
    <property type="match status" value="1"/>
</dbReference>
<gene>
    <name evidence="1" type="ORF">ENKNEFLB_03765</name>
</gene>
<name>A0ABX8ELE5_9ACTN</name>
<keyword evidence="2" id="KW-1185">Reference proteome</keyword>
<evidence type="ECO:0000313" key="2">
    <source>
        <dbReference type="Proteomes" id="UP000679307"/>
    </source>
</evidence>
<dbReference type="InterPro" id="IPR014710">
    <property type="entry name" value="RmlC-like_jellyroll"/>
</dbReference>
<dbReference type="RefSeq" id="WP_214056742.1">
    <property type="nucleotide sequence ID" value="NZ_BAAAHS010000069.1"/>
</dbReference>
<organism evidence="1 2">
    <name type="scientific">Nocardioides aquaticus</name>
    <dbReference type="NCBI Taxonomy" id="160826"/>
    <lineage>
        <taxon>Bacteria</taxon>
        <taxon>Bacillati</taxon>
        <taxon>Actinomycetota</taxon>
        <taxon>Actinomycetes</taxon>
        <taxon>Propionibacteriales</taxon>
        <taxon>Nocardioidaceae</taxon>
        <taxon>Nocardioides</taxon>
    </lineage>
</organism>
<dbReference type="EMBL" id="CP075371">
    <property type="protein sequence ID" value="QVT81357.1"/>
    <property type="molecule type" value="Genomic_DNA"/>
</dbReference>
<accession>A0ABX8ELE5</accession>